<keyword evidence="3" id="KW-0677">Repeat</keyword>
<dbReference type="Proteomes" id="UP000249390">
    <property type="component" value="Unassembled WGS sequence"/>
</dbReference>
<dbReference type="GO" id="GO:0009451">
    <property type="term" value="P:RNA modification"/>
    <property type="evidence" value="ECO:0007669"/>
    <property type="project" value="InterPro"/>
</dbReference>
<keyword evidence="4" id="KW-0809">Transit peptide</keyword>
<reference evidence="7 8" key="1">
    <citation type="submission" date="2018-06" db="EMBL/GenBank/DDBJ databases">
        <title>The Genome of Cuscuta australis (Dodder) Provides Insight into the Evolution of Plant Parasitism.</title>
        <authorList>
            <person name="Liu H."/>
        </authorList>
    </citation>
    <scope>NUCLEOTIDE SEQUENCE [LARGE SCALE GENOMIC DNA]</scope>
    <source>
        <strain evidence="8">cv. Yunnan</strain>
        <tissue evidence="7">Vines</tissue>
    </source>
</reference>
<dbReference type="FunFam" id="1.25.40.10:FF:000488">
    <property type="entry name" value="Pentatricopeptide repeat-containing protein, mitochondrial"/>
    <property type="match status" value="1"/>
</dbReference>
<evidence type="ECO:0008006" key="9">
    <source>
        <dbReference type="Google" id="ProtNLM"/>
    </source>
</evidence>
<comment type="similarity">
    <text evidence="2">Belongs to the PPR family. PCMP-H subfamily.</text>
</comment>
<dbReference type="InterPro" id="IPR046960">
    <property type="entry name" value="PPR_At4g14850-like_plant"/>
</dbReference>
<evidence type="ECO:0000256" key="3">
    <source>
        <dbReference type="ARBA" id="ARBA00022737"/>
    </source>
</evidence>
<dbReference type="PANTHER" id="PTHR47926">
    <property type="entry name" value="PENTATRICOPEPTIDE REPEAT-CONTAINING PROTEIN"/>
    <property type="match status" value="1"/>
</dbReference>
<dbReference type="NCBIfam" id="TIGR00756">
    <property type="entry name" value="PPR"/>
    <property type="match status" value="4"/>
</dbReference>
<feature type="repeat" description="PPR" evidence="6">
    <location>
        <begin position="373"/>
        <end position="407"/>
    </location>
</feature>
<evidence type="ECO:0000256" key="6">
    <source>
        <dbReference type="PROSITE-ProRule" id="PRU00708"/>
    </source>
</evidence>
<keyword evidence="5" id="KW-0496">Mitochondrion</keyword>
<proteinExistence type="inferred from homology"/>
<gene>
    <name evidence="7" type="ORF">DM860_010532</name>
</gene>
<evidence type="ECO:0000256" key="2">
    <source>
        <dbReference type="ARBA" id="ARBA00006643"/>
    </source>
</evidence>
<dbReference type="InterPro" id="IPR002885">
    <property type="entry name" value="PPR_rpt"/>
</dbReference>
<name>A0A328E1D7_9ASTE</name>
<keyword evidence="8" id="KW-1185">Reference proteome</keyword>
<evidence type="ECO:0000256" key="5">
    <source>
        <dbReference type="ARBA" id="ARBA00023128"/>
    </source>
</evidence>
<sequence>MLKNTASFNGRSIAKQFLSSIWNFPTFINLQFQTSSSSPPNSSILEAQCAQGNLRGALLEMGKRGAEMVFKHYNALLNECINQRALREGQRTHAHMIKTLYLPSVFLRTRLIVFYVKCEVLVDARWVFDEMPERNVVAWTAMVSAYAQRGHFFEALSLFVQMLRSGTEPNEFTFATVLASCAGTSGLKSGRQIHGLLIRSGFDSQLHVGSSLLDMYAKSGKIPEARLVFESLPERDVVSCAAIISGCAQQGHYGDAVEIFRGLQREGMSSNYVTYTSLLNALSGLAAMEHGRQVHGHVIRTKLPFYVVLQNSLIDMYSKCGNLAYSRRVFDRMPERSVSTWNTMLVGYSKHGMGREAVDLFETMRGEKVISPDSVTYLAVLTGCSHGGMEEKGLGIFNEMVSSGNKADIRMEHYGCVVDMLGRSGQVERAYRFVQEMPFEPNGSVLGSLLGACRFHADPTIGEIVGNRLMEMEPERGGNYVILSNIFASAGRWADARRVRKMMEEKAVVKEPGTSWVE</sequence>
<dbReference type="EMBL" id="NQVE01000046">
    <property type="protein sequence ID" value="RAL51814.1"/>
    <property type="molecule type" value="Genomic_DNA"/>
</dbReference>
<dbReference type="Pfam" id="PF01535">
    <property type="entry name" value="PPR"/>
    <property type="match status" value="1"/>
</dbReference>
<protein>
    <recommendedName>
        <fullName evidence="9">Pentacotripeptide-repeat region of PRORP domain-containing protein</fullName>
    </recommendedName>
</protein>
<accession>A0A328E1D7</accession>
<feature type="repeat" description="PPR" evidence="6">
    <location>
        <begin position="135"/>
        <end position="169"/>
    </location>
</feature>
<dbReference type="Pfam" id="PF20431">
    <property type="entry name" value="E_motif"/>
    <property type="match status" value="1"/>
</dbReference>
<dbReference type="PROSITE" id="PS51375">
    <property type="entry name" value="PPR"/>
    <property type="match status" value="4"/>
</dbReference>
<dbReference type="Pfam" id="PF13041">
    <property type="entry name" value="PPR_2"/>
    <property type="match status" value="3"/>
</dbReference>
<dbReference type="GO" id="GO:0005739">
    <property type="term" value="C:mitochondrion"/>
    <property type="evidence" value="ECO:0007669"/>
    <property type="project" value="UniProtKB-SubCell"/>
</dbReference>
<evidence type="ECO:0000256" key="4">
    <source>
        <dbReference type="ARBA" id="ARBA00022946"/>
    </source>
</evidence>
<dbReference type="FunFam" id="1.25.40.10:FF:000184">
    <property type="entry name" value="Pentatricopeptide repeat-containing protein, chloroplastic"/>
    <property type="match status" value="1"/>
</dbReference>
<evidence type="ECO:0000256" key="1">
    <source>
        <dbReference type="ARBA" id="ARBA00004173"/>
    </source>
</evidence>
<dbReference type="PANTHER" id="PTHR47926:SF466">
    <property type="entry name" value="(WILD MALAYSIAN BANANA) HYPOTHETICAL PROTEIN"/>
    <property type="match status" value="1"/>
</dbReference>
<dbReference type="InterPro" id="IPR046848">
    <property type="entry name" value="E_motif"/>
</dbReference>
<comment type="caution">
    <text evidence="7">The sequence shown here is derived from an EMBL/GenBank/DDBJ whole genome shotgun (WGS) entry which is preliminary data.</text>
</comment>
<dbReference type="Gene3D" id="1.25.40.10">
    <property type="entry name" value="Tetratricopeptide repeat domain"/>
    <property type="match status" value="3"/>
</dbReference>
<organism evidence="7 8">
    <name type="scientific">Cuscuta australis</name>
    <dbReference type="NCBI Taxonomy" id="267555"/>
    <lineage>
        <taxon>Eukaryota</taxon>
        <taxon>Viridiplantae</taxon>
        <taxon>Streptophyta</taxon>
        <taxon>Embryophyta</taxon>
        <taxon>Tracheophyta</taxon>
        <taxon>Spermatophyta</taxon>
        <taxon>Magnoliopsida</taxon>
        <taxon>eudicotyledons</taxon>
        <taxon>Gunneridae</taxon>
        <taxon>Pentapetalae</taxon>
        <taxon>asterids</taxon>
        <taxon>lamiids</taxon>
        <taxon>Solanales</taxon>
        <taxon>Convolvulaceae</taxon>
        <taxon>Cuscuteae</taxon>
        <taxon>Cuscuta</taxon>
        <taxon>Cuscuta subgen. Grammica</taxon>
        <taxon>Cuscuta sect. Cleistogrammica</taxon>
    </lineage>
</organism>
<feature type="repeat" description="PPR" evidence="6">
    <location>
        <begin position="236"/>
        <end position="270"/>
    </location>
</feature>
<dbReference type="InterPro" id="IPR011990">
    <property type="entry name" value="TPR-like_helical_dom_sf"/>
</dbReference>
<feature type="repeat" description="PPR" evidence="6">
    <location>
        <begin position="337"/>
        <end position="371"/>
    </location>
</feature>
<evidence type="ECO:0000313" key="8">
    <source>
        <dbReference type="Proteomes" id="UP000249390"/>
    </source>
</evidence>
<dbReference type="GO" id="GO:0003723">
    <property type="term" value="F:RNA binding"/>
    <property type="evidence" value="ECO:0007669"/>
    <property type="project" value="InterPro"/>
</dbReference>
<evidence type="ECO:0000313" key="7">
    <source>
        <dbReference type="EMBL" id="RAL51814.1"/>
    </source>
</evidence>
<comment type="subcellular location">
    <subcellularLocation>
        <location evidence="1">Mitochondrion</location>
    </subcellularLocation>
</comment>
<dbReference type="FunFam" id="1.25.40.10:FF:000501">
    <property type="entry name" value="Putative pentatricopeptide repeat-containing protein mitochondrial"/>
    <property type="match status" value="1"/>
</dbReference>
<dbReference type="AlphaFoldDB" id="A0A328E1D7"/>